<dbReference type="OrthoDB" id="9780765at2"/>
<protein>
    <submittedName>
        <fullName evidence="2">Alpha/beta superfamily hydrolase</fullName>
    </submittedName>
</protein>
<keyword evidence="2" id="KW-0378">Hydrolase</keyword>
<comment type="caution">
    <text evidence="2">The sequence shown here is derived from an EMBL/GenBank/DDBJ whole genome shotgun (WGS) entry which is preliminary data.</text>
</comment>
<dbReference type="AlphaFoldDB" id="A0A017T916"/>
<dbReference type="Pfam" id="PF12697">
    <property type="entry name" value="Abhydrolase_6"/>
    <property type="match status" value="1"/>
</dbReference>
<dbReference type="PRINTS" id="PR00111">
    <property type="entry name" value="ABHYDROLASE"/>
</dbReference>
<organism evidence="2 3">
    <name type="scientific">Chondromyces apiculatus DSM 436</name>
    <dbReference type="NCBI Taxonomy" id="1192034"/>
    <lineage>
        <taxon>Bacteria</taxon>
        <taxon>Pseudomonadati</taxon>
        <taxon>Myxococcota</taxon>
        <taxon>Polyangia</taxon>
        <taxon>Polyangiales</taxon>
        <taxon>Polyangiaceae</taxon>
        <taxon>Chondromyces</taxon>
    </lineage>
</organism>
<dbReference type="STRING" id="1192034.CAP_3656"/>
<feature type="domain" description="AB hydrolase-1" evidence="1">
    <location>
        <begin position="31"/>
        <end position="258"/>
    </location>
</feature>
<dbReference type="InterPro" id="IPR029058">
    <property type="entry name" value="AB_hydrolase_fold"/>
</dbReference>
<dbReference type="SUPFAM" id="SSF53474">
    <property type="entry name" value="alpha/beta-Hydrolases"/>
    <property type="match status" value="1"/>
</dbReference>
<gene>
    <name evidence="2" type="ORF">CAP_3656</name>
</gene>
<evidence type="ECO:0000313" key="3">
    <source>
        <dbReference type="Proteomes" id="UP000019678"/>
    </source>
</evidence>
<dbReference type="EMBL" id="ASRX01000027">
    <property type="protein sequence ID" value="EYF05066.1"/>
    <property type="molecule type" value="Genomic_DNA"/>
</dbReference>
<keyword evidence="3" id="KW-1185">Reference proteome</keyword>
<proteinExistence type="predicted"/>
<dbReference type="InterPro" id="IPR000073">
    <property type="entry name" value="AB_hydrolase_1"/>
</dbReference>
<dbReference type="PANTHER" id="PTHR43798">
    <property type="entry name" value="MONOACYLGLYCEROL LIPASE"/>
    <property type="match status" value="1"/>
</dbReference>
<evidence type="ECO:0000259" key="1">
    <source>
        <dbReference type="Pfam" id="PF12697"/>
    </source>
</evidence>
<dbReference type="eggNOG" id="COG2267">
    <property type="taxonomic scope" value="Bacteria"/>
</dbReference>
<name>A0A017T916_9BACT</name>
<dbReference type="Gene3D" id="3.40.50.1820">
    <property type="entry name" value="alpha/beta hydrolase"/>
    <property type="match status" value="1"/>
</dbReference>
<evidence type="ECO:0000313" key="2">
    <source>
        <dbReference type="EMBL" id="EYF05066.1"/>
    </source>
</evidence>
<sequence length="287" mass="30424">MNQRDAKGSDETTAAGGHVLAHGKAGAGDPLVLLHSGGFTSRQWRKLASDASPSHLVISPDLLGYGATGPWPEGEPFHLRQDLAALEALIDTLAAPVHLVGHSYGGYLALQLALRRPGTVRTLALFEPVAFGVLEPEERDDIPPVPIVLEPGDEAGDAWLERFIDCWNGPGAWHVLNAETQKALRSVRWKLSQEVFGLVDDPTPLATYATITAPTLLLGGARSPAFAGRILRKLAAALPAASLEILPDVGHMGPITHAPLVNAAILQHLTRHEAPSAKPTEGREASS</sequence>
<accession>A0A017T916</accession>
<dbReference type="GO" id="GO:0016787">
    <property type="term" value="F:hydrolase activity"/>
    <property type="evidence" value="ECO:0007669"/>
    <property type="project" value="UniProtKB-KW"/>
</dbReference>
<dbReference type="RefSeq" id="WP_052375489.1">
    <property type="nucleotide sequence ID" value="NZ_ASRX01000027.1"/>
</dbReference>
<reference evidence="2 3" key="1">
    <citation type="submission" date="2013-05" db="EMBL/GenBank/DDBJ databases">
        <title>Genome assembly of Chondromyces apiculatus DSM 436.</title>
        <authorList>
            <person name="Sharma G."/>
            <person name="Khatri I."/>
            <person name="Kaur C."/>
            <person name="Mayilraj S."/>
            <person name="Subramanian S."/>
        </authorList>
    </citation>
    <scope>NUCLEOTIDE SEQUENCE [LARGE SCALE GENOMIC DNA]</scope>
    <source>
        <strain evidence="2 3">DSM 436</strain>
    </source>
</reference>
<dbReference type="InterPro" id="IPR050266">
    <property type="entry name" value="AB_hydrolase_sf"/>
</dbReference>
<dbReference type="Proteomes" id="UP000019678">
    <property type="component" value="Unassembled WGS sequence"/>
</dbReference>